<dbReference type="Pfam" id="PF01557">
    <property type="entry name" value="FAA_hydrolase"/>
    <property type="match status" value="1"/>
</dbReference>
<evidence type="ECO:0000313" key="4">
    <source>
        <dbReference type="Proteomes" id="UP000295511"/>
    </source>
</evidence>
<dbReference type="EMBL" id="SMRU01000052">
    <property type="protein sequence ID" value="TDF87521.1"/>
    <property type="molecule type" value="Genomic_DNA"/>
</dbReference>
<keyword evidence="4" id="KW-1185">Reference proteome</keyword>
<dbReference type="GO" id="GO:0018773">
    <property type="term" value="F:acetylpyruvate hydrolase activity"/>
    <property type="evidence" value="ECO:0007669"/>
    <property type="project" value="TreeGrafter"/>
</dbReference>
<feature type="domain" description="Fumarylacetoacetase-like C-terminal" evidence="2">
    <location>
        <begin position="28"/>
        <end position="164"/>
    </location>
</feature>
<evidence type="ECO:0000313" key="3">
    <source>
        <dbReference type="EMBL" id="TDF87521.1"/>
    </source>
</evidence>
<dbReference type="PANTHER" id="PTHR11820:SF7">
    <property type="entry name" value="ACYLPYRUVASE FAHD1, MITOCHONDRIAL"/>
    <property type="match status" value="1"/>
</dbReference>
<dbReference type="Proteomes" id="UP000295511">
    <property type="component" value="Unassembled WGS sequence"/>
</dbReference>
<dbReference type="GO" id="GO:0046872">
    <property type="term" value="F:metal ion binding"/>
    <property type="evidence" value="ECO:0007669"/>
    <property type="project" value="UniProtKB-KW"/>
</dbReference>
<dbReference type="InterPro" id="IPR036663">
    <property type="entry name" value="Fumarylacetoacetase_C_sf"/>
</dbReference>
<keyword evidence="3" id="KW-0378">Hydrolase</keyword>
<evidence type="ECO:0000256" key="1">
    <source>
        <dbReference type="ARBA" id="ARBA00022723"/>
    </source>
</evidence>
<dbReference type="Gene3D" id="3.90.850.10">
    <property type="entry name" value="Fumarylacetoacetase-like, C-terminal domain"/>
    <property type="match status" value="1"/>
</dbReference>
<comment type="caution">
    <text evidence="3">The sequence shown here is derived from an EMBL/GenBank/DDBJ whole genome shotgun (WGS) entry which is preliminary data.</text>
</comment>
<keyword evidence="1" id="KW-0479">Metal-binding</keyword>
<reference evidence="3 4" key="1">
    <citation type="submission" date="2019-03" db="EMBL/GenBank/DDBJ databases">
        <title>Whole genome sequence of Arthrobacter sp JH1-1.</title>
        <authorList>
            <person name="Trinh H.N."/>
        </authorList>
    </citation>
    <scope>NUCLEOTIDE SEQUENCE [LARGE SCALE GENOMIC DNA]</scope>
    <source>
        <strain evidence="3 4">JH1-1</strain>
    </source>
</reference>
<gene>
    <name evidence="3" type="ORF">E1809_24870</name>
</gene>
<dbReference type="SUPFAM" id="SSF56529">
    <property type="entry name" value="FAH"/>
    <property type="match status" value="1"/>
</dbReference>
<dbReference type="OrthoDB" id="9805307at2"/>
<sequence>MAVSHYPDWQFRTAVLDSADGQTPIQVLGANPVRRIEHADALDHVFGYTVANDVTARDYMADGHWTRPKGYDTFCPVGPWIETQLDTDEVILRGILDGVEVQRGTTAGMVMDVASLITYATDIFALEPGDLILTGSPPGRATLAPGQTVHVSADCVGEMSNPVQLY</sequence>
<proteinExistence type="predicted"/>
<evidence type="ECO:0000259" key="2">
    <source>
        <dbReference type="Pfam" id="PF01557"/>
    </source>
</evidence>
<dbReference type="AlphaFoldDB" id="A0A4R5K513"/>
<dbReference type="RefSeq" id="WP_133206920.1">
    <property type="nucleotide sequence ID" value="NZ_SMRU01000052.1"/>
</dbReference>
<protein>
    <submittedName>
        <fullName evidence="3">Fumarylacetoacetate hydrolase family protein</fullName>
    </submittedName>
</protein>
<accession>A0A4R5K513</accession>
<dbReference type="InterPro" id="IPR011234">
    <property type="entry name" value="Fumarylacetoacetase-like_C"/>
</dbReference>
<dbReference type="PANTHER" id="PTHR11820">
    <property type="entry name" value="ACYLPYRUVASE"/>
    <property type="match status" value="1"/>
</dbReference>
<name>A0A4R5K513_9MICC</name>
<organism evidence="3 4">
    <name type="scientific">Arthrobacter terricola</name>
    <dbReference type="NCBI Taxonomy" id="2547396"/>
    <lineage>
        <taxon>Bacteria</taxon>
        <taxon>Bacillati</taxon>
        <taxon>Actinomycetota</taxon>
        <taxon>Actinomycetes</taxon>
        <taxon>Micrococcales</taxon>
        <taxon>Micrococcaceae</taxon>
        <taxon>Arthrobacter</taxon>
    </lineage>
</organism>